<feature type="region of interest" description="Disordered" evidence="1">
    <location>
        <begin position="140"/>
        <end position="159"/>
    </location>
</feature>
<dbReference type="InterPro" id="IPR007493">
    <property type="entry name" value="DUF538"/>
</dbReference>
<evidence type="ECO:0000313" key="3">
    <source>
        <dbReference type="Proteomes" id="UP000595140"/>
    </source>
</evidence>
<keyword evidence="3" id="KW-1185">Reference proteome</keyword>
<dbReference type="SUPFAM" id="SSF141562">
    <property type="entry name" value="At5g01610-like"/>
    <property type="match status" value="1"/>
</dbReference>
<dbReference type="EMBL" id="OOIL02002808">
    <property type="protein sequence ID" value="VFQ84898.1"/>
    <property type="molecule type" value="Genomic_DNA"/>
</dbReference>
<dbReference type="Proteomes" id="UP000595140">
    <property type="component" value="Unassembled WGS sequence"/>
</dbReference>
<evidence type="ECO:0000313" key="2">
    <source>
        <dbReference type="EMBL" id="VFQ84898.1"/>
    </source>
</evidence>
<sequence length="215" mass="24224">MSSLITKEIRESATEFYEGDEKCQEKAKFLLTEMKFPNGLLPIKDMEECGYVKDTGFVWLKSKKPTEHKFEQIGRSVQYATEVTAIIEPGKIKKLAGVKAMELMLWLTVNEISLDDPPTGKIHFKSTTGLSRTFPTSAFELGEENPQKEEEEEKDKAERTRTIIETQLEAWKNSRFSGVMLLADTTCINLLGSFNTVGACKQSTRLAQGLCLTCH</sequence>
<proteinExistence type="predicted"/>
<dbReference type="PANTHER" id="PTHR31676:SF10">
    <property type="entry name" value="EXPRESSED PROTEIN"/>
    <property type="match status" value="1"/>
</dbReference>
<accession>A0A484MA36</accession>
<dbReference type="PANTHER" id="PTHR31676">
    <property type="entry name" value="T31J12.3 PROTEIN-RELATED"/>
    <property type="match status" value="1"/>
</dbReference>
<organism evidence="2 3">
    <name type="scientific">Cuscuta campestris</name>
    <dbReference type="NCBI Taxonomy" id="132261"/>
    <lineage>
        <taxon>Eukaryota</taxon>
        <taxon>Viridiplantae</taxon>
        <taxon>Streptophyta</taxon>
        <taxon>Embryophyta</taxon>
        <taxon>Tracheophyta</taxon>
        <taxon>Spermatophyta</taxon>
        <taxon>Magnoliopsida</taxon>
        <taxon>eudicotyledons</taxon>
        <taxon>Gunneridae</taxon>
        <taxon>Pentapetalae</taxon>
        <taxon>asterids</taxon>
        <taxon>lamiids</taxon>
        <taxon>Solanales</taxon>
        <taxon>Convolvulaceae</taxon>
        <taxon>Cuscuteae</taxon>
        <taxon>Cuscuta</taxon>
        <taxon>Cuscuta subgen. Grammica</taxon>
        <taxon>Cuscuta sect. Cleistogrammica</taxon>
    </lineage>
</organism>
<dbReference type="Pfam" id="PF04398">
    <property type="entry name" value="DUF538"/>
    <property type="match status" value="1"/>
</dbReference>
<protein>
    <submittedName>
        <fullName evidence="2">Uncharacterized protein</fullName>
    </submittedName>
</protein>
<evidence type="ECO:0000256" key="1">
    <source>
        <dbReference type="SAM" id="MobiDB-lite"/>
    </source>
</evidence>
<dbReference type="InterPro" id="IPR036758">
    <property type="entry name" value="At5g01610-like"/>
</dbReference>
<dbReference type="OrthoDB" id="1878965at2759"/>
<reference evidence="2 3" key="1">
    <citation type="submission" date="2018-04" db="EMBL/GenBank/DDBJ databases">
        <authorList>
            <person name="Vogel A."/>
        </authorList>
    </citation>
    <scope>NUCLEOTIDE SEQUENCE [LARGE SCALE GENOMIC DNA]</scope>
</reference>
<dbReference type="Gene3D" id="2.30.240.10">
    <property type="entry name" value="At5g01610-like"/>
    <property type="match status" value="1"/>
</dbReference>
<gene>
    <name evidence="2" type="ORF">CCAM_LOCUS26674</name>
</gene>
<name>A0A484MA36_9ASTE</name>
<dbReference type="AlphaFoldDB" id="A0A484MA36"/>